<keyword evidence="3" id="KW-0862">Zinc</keyword>
<keyword evidence="7" id="KW-1185">Reference proteome</keyword>
<dbReference type="SUPFAM" id="SSF144232">
    <property type="entry name" value="HIT/MYND zinc finger-like"/>
    <property type="match status" value="1"/>
</dbReference>
<keyword evidence="1" id="KW-0479">Metal-binding</keyword>
<dbReference type="Gene3D" id="6.10.140.2220">
    <property type="match status" value="1"/>
</dbReference>
<name>A0A067T7U7_GALM3</name>
<keyword evidence="2 4" id="KW-0863">Zinc-finger</keyword>
<protein>
    <recommendedName>
        <fullName evidence="5">MYND-type domain-containing protein</fullName>
    </recommendedName>
</protein>
<evidence type="ECO:0000313" key="7">
    <source>
        <dbReference type="Proteomes" id="UP000027222"/>
    </source>
</evidence>
<evidence type="ECO:0000256" key="1">
    <source>
        <dbReference type="ARBA" id="ARBA00022723"/>
    </source>
</evidence>
<organism evidence="6 7">
    <name type="scientific">Galerina marginata (strain CBS 339.88)</name>
    <dbReference type="NCBI Taxonomy" id="685588"/>
    <lineage>
        <taxon>Eukaryota</taxon>
        <taxon>Fungi</taxon>
        <taxon>Dikarya</taxon>
        <taxon>Basidiomycota</taxon>
        <taxon>Agaricomycotina</taxon>
        <taxon>Agaricomycetes</taxon>
        <taxon>Agaricomycetidae</taxon>
        <taxon>Agaricales</taxon>
        <taxon>Agaricineae</taxon>
        <taxon>Strophariaceae</taxon>
        <taxon>Galerina</taxon>
    </lineage>
</organism>
<evidence type="ECO:0000256" key="3">
    <source>
        <dbReference type="ARBA" id="ARBA00022833"/>
    </source>
</evidence>
<dbReference type="PROSITE" id="PS50865">
    <property type="entry name" value="ZF_MYND_2"/>
    <property type="match status" value="1"/>
</dbReference>
<proteinExistence type="predicted"/>
<dbReference type="OrthoDB" id="3270372at2759"/>
<dbReference type="AlphaFoldDB" id="A0A067T7U7"/>
<sequence length="514" mass="58037">MATGRKPFLSVGSAIGLLTSTMRDPMKASACALRISLAADRIDQELEECTSMAAKIEFAKSHPEFLRAGIKFLTFPQGIPEYEATIARLTRCRCDFGQPGMERRHRAFRPRQDERTTLSGVELIFDAVATVSNCLVLALADLTQQKFRNARATGEQPWPQGPEDLLPYGPEDSLLGLENWVSAPPLGYIIFKLAGSLAIFYVPFAKEVLRSPFTFCFAAPIEHLSEAIKFYDDHGWDSLPLARTHLFTYPVKTIFEFFDTLRQCDAAQFNTIVGRRGSWISSVLARLTTILPTLPMDWSKIRRAVRFMAIFANTEYDPATGVGVITLEPEQFIEFAAPFSDGLEKAFKEIIEVRKMGCWNTTCSSGAEIIHSRLCGKCNLLRYCGEKCQKEAWKSPVLPHKPLCAEIHRLKESLGTEDWLLMWTPDYTYAQFLAMSNAKKIDPEAVKAIGRTIYALRRRKNEELIKAGESEEMRLLRVKQEKASAQMVESLIDPTGLTPQKIIRRDDYLRKAIQ</sequence>
<dbReference type="Proteomes" id="UP000027222">
    <property type="component" value="Unassembled WGS sequence"/>
</dbReference>
<dbReference type="HOGENOM" id="CLU_546339_0_0_1"/>
<evidence type="ECO:0000259" key="5">
    <source>
        <dbReference type="PROSITE" id="PS50865"/>
    </source>
</evidence>
<accession>A0A067T7U7</accession>
<gene>
    <name evidence="6" type="ORF">GALMADRAFT_223461</name>
</gene>
<reference evidence="7" key="1">
    <citation type="journal article" date="2014" name="Proc. Natl. Acad. Sci. U.S.A.">
        <title>Extensive sampling of basidiomycete genomes demonstrates inadequacy of the white-rot/brown-rot paradigm for wood decay fungi.</title>
        <authorList>
            <person name="Riley R."/>
            <person name="Salamov A.A."/>
            <person name="Brown D.W."/>
            <person name="Nagy L.G."/>
            <person name="Floudas D."/>
            <person name="Held B.W."/>
            <person name="Levasseur A."/>
            <person name="Lombard V."/>
            <person name="Morin E."/>
            <person name="Otillar R."/>
            <person name="Lindquist E.A."/>
            <person name="Sun H."/>
            <person name="LaButti K.M."/>
            <person name="Schmutz J."/>
            <person name="Jabbour D."/>
            <person name="Luo H."/>
            <person name="Baker S.E."/>
            <person name="Pisabarro A.G."/>
            <person name="Walton J.D."/>
            <person name="Blanchette R.A."/>
            <person name="Henrissat B."/>
            <person name="Martin F."/>
            <person name="Cullen D."/>
            <person name="Hibbett D.S."/>
            <person name="Grigoriev I.V."/>
        </authorList>
    </citation>
    <scope>NUCLEOTIDE SEQUENCE [LARGE SCALE GENOMIC DNA]</scope>
    <source>
        <strain evidence="7">CBS 339.88</strain>
    </source>
</reference>
<dbReference type="InterPro" id="IPR002893">
    <property type="entry name" value="Znf_MYND"/>
</dbReference>
<dbReference type="STRING" id="685588.A0A067T7U7"/>
<dbReference type="GO" id="GO:0008270">
    <property type="term" value="F:zinc ion binding"/>
    <property type="evidence" value="ECO:0007669"/>
    <property type="project" value="UniProtKB-KW"/>
</dbReference>
<feature type="domain" description="MYND-type" evidence="5">
    <location>
        <begin position="360"/>
        <end position="404"/>
    </location>
</feature>
<evidence type="ECO:0000313" key="6">
    <source>
        <dbReference type="EMBL" id="KDR79221.1"/>
    </source>
</evidence>
<dbReference type="Pfam" id="PF01753">
    <property type="entry name" value="zf-MYND"/>
    <property type="match status" value="1"/>
</dbReference>
<evidence type="ECO:0000256" key="4">
    <source>
        <dbReference type="PROSITE-ProRule" id="PRU00134"/>
    </source>
</evidence>
<evidence type="ECO:0000256" key="2">
    <source>
        <dbReference type="ARBA" id="ARBA00022771"/>
    </source>
</evidence>
<dbReference type="EMBL" id="KL142373">
    <property type="protein sequence ID" value="KDR79221.1"/>
    <property type="molecule type" value="Genomic_DNA"/>
</dbReference>